<sequence length="78" mass="8637">MASRPESEGLIGADESDEVKKRQNSKAFEPQDQLDACNAKIVARERPCRLSAEAESNRIEAEHHGQAVASLEKKQKAF</sequence>
<keyword evidence="3" id="KW-1185">Reference proteome</keyword>
<name>A0AA36G997_9BILA</name>
<dbReference type="Proteomes" id="UP001177023">
    <property type="component" value="Unassembled WGS sequence"/>
</dbReference>
<comment type="caution">
    <text evidence="2">The sequence shown here is derived from an EMBL/GenBank/DDBJ whole genome shotgun (WGS) entry which is preliminary data.</text>
</comment>
<feature type="non-terminal residue" evidence="2">
    <location>
        <position position="78"/>
    </location>
</feature>
<evidence type="ECO:0000256" key="1">
    <source>
        <dbReference type="SAM" id="MobiDB-lite"/>
    </source>
</evidence>
<protein>
    <submittedName>
        <fullName evidence="2">Uncharacterized protein</fullName>
    </submittedName>
</protein>
<organism evidence="2 3">
    <name type="scientific">Mesorhabditis spiculigera</name>
    <dbReference type="NCBI Taxonomy" id="96644"/>
    <lineage>
        <taxon>Eukaryota</taxon>
        <taxon>Metazoa</taxon>
        <taxon>Ecdysozoa</taxon>
        <taxon>Nematoda</taxon>
        <taxon>Chromadorea</taxon>
        <taxon>Rhabditida</taxon>
        <taxon>Rhabditina</taxon>
        <taxon>Rhabditomorpha</taxon>
        <taxon>Rhabditoidea</taxon>
        <taxon>Rhabditidae</taxon>
        <taxon>Mesorhabditinae</taxon>
        <taxon>Mesorhabditis</taxon>
    </lineage>
</organism>
<proteinExistence type="predicted"/>
<gene>
    <name evidence="2" type="ORF">MSPICULIGERA_LOCUS21993</name>
</gene>
<dbReference type="EMBL" id="CATQJA010002665">
    <property type="protein sequence ID" value="CAJ0583925.1"/>
    <property type="molecule type" value="Genomic_DNA"/>
</dbReference>
<reference evidence="2" key="1">
    <citation type="submission" date="2023-06" db="EMBL/GenBank/DDBJ databases">
        <authorList>
            <person name="Delattre M."/>
        </authorList>
    </citation>
    <scope>NUCLEOTIDE SEQUENCE</scope>
    <source>
        <strain evidence="2">AF72</strain>
    </source>
</reference>
<evidence type="ECO:0000313" key="2">
    <source>
        <dbReference type="EMBL" id="CAJ0583925.1"/>
    </source>
</evidence>
<dbReference type="AlphaFoldDB" id="A0AA36G997"/>
<accession>A0AA36G997</accession>
<feature type="region of interest" description="Disordered" evidence="1">
    <location>
        <begin position="1"/>
        <end position="32"/>
    </location>
</feature>
<feature type="region of interest" description="Disordered" evidence="1">
    <location>
        <begin position="55"/>
        <end position="78"/>
    </location>
</feature>
<evidence type="ECO:0000313" key="3">
    <source>
        <dbReference type="Proteomes" id="UP001177023"/>
    </source>
</evidence>